<proteinExistence type="predicted"/>
<organism evidence="3 4">
    <name type="scientific">Bifiguratus adelaidae</name>
    <dbReference type="NCBI Taxonomy" id="1938954"/>
    <lineage>
        <taxon>Eukaryota</taxon>
        <taxon>Fungi</taxon>
        <taxon>Fungi incertae sedis</taxon>
        <taxon>Mucoromycota</taxon>
        <taxon>Mucoromycotina</taxon>
        <taxon>Endogonomycetes</taxon>
        <taxon>Endogonales</taxon>
        <taxon>Endogonales incertae sedis</taxon>
        <taxon>Bifiguratus</taxon>
    </lineage>
</organism>
<dbReference type="GO" id="GO:0005794">
    <property type="term" value="C:Golgi apparatus"/>
    <property type="evidence" value="ECO:0007669"/>
    <property type="project" value="TreeGrafter"/>
</dbReference>
<feature type="transmembrane region" description="Helical" evidence="2">
    <location>
        <begin position="165"/>
        <end position="190"/>
    </location>
</feature>
<feature type="transmembrane region" description="Helical" evidence="2">
    <location>
        <begin position="283"/>
        <end position="306"/>
    </location>
</feature>
<dbReference type="PANTHER" id="PTHR34391">
    <property type="entry name" value="UPF0658 GOLGI APPARATUS MEMBRANE PROTEIN C1952.10C-RELATED"/>
    <property type="match status" value="1"/>
</dbReference>
<dbReference type="AlphaFoldDB" id="A0A261Y2S0"/>
<sequence length="470" mass="53110">MDGKEGVSSTGTPRAQKLAIVTADGNSLSPFLLYRDIIADAPNARQQVLIYRQYEQIYGKPIADGDSAYTLPINSDESQWFVATDRFQRLVLEDIYFIVFVAVMGVLGIDALLRENTIQLIAFTSICVLNVVFAIVQILEAITWIDNLKDPLYQGIDVQPLTRSKYLAAGLTTGLGLMAMALAWSGWKLIRELGWKIYRRIGADLRLQRVYKIYQLYTMVLKLALFFTVFFNVFWFILLLMIGPDSNSLIPGGTREYQWVHLGILIANLFGIIAGWRGIHVESILLMNLANLTAAAIIANFIYIFLKFGTFWVVWDFVMVMGIIECVAIITLSIMAMRNFRKGLKESLRSGNVAKQYRANYTIESDTDLPAYGLSNSHRFSIDQQSVTTQRQLSTGSASPQMTETPYPSRYAYTTTDYNSFHNSPCPMELSPSPPPVPSHRILRQPSPHQERYIPDTEVLPTDSRKYEVS</sequence>
<gene>
    <name evidence="3" type="ORF">BZG36_02521</name>
</gene>
<dbReference type="OrthoDB" id="2448307at2759"/>
<comment type="caution">
    <text evidence="3">The sequence shown here is derived from an EMBL/GenBank/DDBJ whole genome shotgun (WGS) entry which is preliminary data.</text>
</comment>
<dbReference type="Proteomes" id="UP000242875">
    <property type="component" value="Unassembled WGS sequence"/>
</dbReference>
<keyword evidence="2" id="KW-1133">Transmembrane helix</keyword>
<dbReference type="PANTHER" id="PTHR34391:SF2">
    <property type="entry name" value="TRP C-TERMINAL DOMAIN-CONTAINING PROTEIN"/>
    <property type="match status" value="1"/>
</dbReference>
<dbReference type="EMBL" id="MVBO01000027">
    <property type="protein sequence ID" value="OZJ04882.1"/>
    <property type="molecule type" value="Genomic_DNA"/>
</dbReference>
<evidence type="ECO:0000256" key="1">
    <source>
        <dbReference type="SAM" id="MobiDB-lite"/>
    </source>
</evidence>
<feature type="transmembrane region" description="Helical" evidence="2">
    <location>
        <begin position="216"/>
        <end position="238"/>
    </location>
</feature>
<feature type="transmembrane region" description="Helical" evidence="2">
    <location>
        <begin position="95"/>
        <end position="113"/>
    </location>
</feature>
<evidence type="ECO:0000256" key="2">
    <source>
        <dbReference type="SAM" id="Phobius"/>
    </source>
</evidence>
<keyword evidence="2" id="KW-0472">Membrane</keyword>
<evidence type="ECO:0000313" key="4">
    <source>
        <dbReference type="Proteomes" id="UP000242875"/>
    </source>
</evidence>
<name>A0A261Y2S0_9FUNG</name>
<feature type="transmembrane region" description="Helical" evidence="2">
    <location>
        <begin position="120"/>
        <end position="145"/>
    </location>
</feature>
<feature type="transmembrane region" description="Helical" evidence="2">
    <location>
        <begin position="312"/>
        <end position="335"/>
    </location>
</feature>
<reference evidence="3 4" key="1">
    <citation type="journal article" date="2017" name="Mycologia">
        <title>Bifiguratus adelaidae, gen. et sp. nov., a new member of Mucoromycotina in endophytic and soil-dwelling habitats.</title>
        <authorList>
            <person name="Torres-Cruz T.J."/>
            <person name="Billingsley Tobias T.L."/>
            <person name="Almatruk M."/>
            <person name="Hesse C."/>
            <person name="Kuske C.R."/>
            <person name="Desiro A."/>
            <person name="Benucci G.M."/>
            <person name="Bonito G."/>
            <person name="Stajich J.E."/>
            <person name="Dunlap C."/>
            <person name="Arnold A.E."/>
            <person name="Porras-Alfaro A."/>
        </authorList>
    </citation>
    <scope>NUCLEOTIDE SEQUENCE [LARGE SCALE GENOMIC DNA]</scope>
    <source>
        <strain evidence="3 4">AZ0501</strain>
    </source>
</reference>
<evidence type="ECO:0000313" key="3">
    <source>
        <dbReference type="EMBL" id="OZJ04882.1"/>
    </source>
</evidence>
<keyword evidence="4" id="KW-1185">Reference proteome</keyword>
<feature type="transmembrane region" description="Helical" evidence="2">
    <location>
        <begin position="258"/>
        <end position="276"/>
    </location>
</feature>
<protein>
    <submittedName>
        <fullName evidence="3">Uncharacterized protein</fullName>
    </submittedName>
</protein>
<keyword evidence="2" id="KW-0812">Transmembrane</keyword>
<feature type="region of interest" description="Disordered" evidence="1">
    <location>
        <begin position="424"/>
        <end position="470"/>
    </location>
</feature>
<accession>A0A261Y2S0</accession>
<dbReference type="InterPro" id="IPR040410">
    <property type="entry name" value="UPF0658_Golgi"/>
</dbReference>
<feature type="region of interest" description="Disordered" evidence="1">
    <location>
        <begin position="385"/>
        <end position="409"/>
    </location>
</feature>